<reference evidence="1 3" key="1">
    <citation type="journal article" date="2012" name="Nature">
        <title>Algal genomes reveal evolutionary mosaicism and the fate of nucleomorphs.</title>
        <authorList>
            <consortium name="DOE Joint Genome Institute"/>
            <person name="Curtis B.A."/>
            <person name="Tanifuji G."/>
            <person name="Burki F."/>
            <person name="Gruber A."/>
            <person name="Irimia M."/>
            <person name="Maruyama S."/>
            <person name="Arias M.C."/>
            <person name="Ball S.G."/>
            <person name="Gile G.H."/>
            <person name="Hirakawa Y."/>
            <person name="Hopkins J.F."/>
            <person name="Kuo A."/>
            <person name="Rensing S.A."/>
            <person name="Schmutz J."/>
            <person name="Symeonidi A."/>
            <person name="Elias M."/>
            <person name="Eveleigh R.J."/>
            <person name="Herman E.K."/>
            <person name="Klute M.J."/>
            <person name="Nakayama T."/>
            <person name="Obornik M."/>
            <person name="Reyes-Prieto A."/>
            <person name="Armbrust E.V."/>
            <person name="Aves S.J."/>
            <person name="Beiko R.G."/>
            <person name="Coutinho P."/>
            <person name="Dacks J.B."/>
            <person name="Durnford D.G."/>
            <person name="Fast N.M."/>
            <person name="Green B.R."/>
            <person name="Grisdale C.J."/>
            <person name="Hempel F."/>
            <person name="Henrissat B."/>
            <person name="Hoppner M.P."/>
            <person name="Ishida K."/>
            <person name="Kim E."/>
            <person name="Koreny L."/>
            <person name="Kroth P.G."/>
            <person name="Liu Y."/>
            <person name="Malik S.B."/>
            <person name="Maier U.G."/>
            <person name="McRose D."/>
            <person name="Mock T."/>
            <person name="Neilson J.A."/>
            <person name="Onodera N.T."/>
            <person name="Poole A.M."/>
            <person name="Pritham E.J."/>
            <person name="Richards T.A."/>
            <person name="Rocap G."/>
            <person name="Roy S.W."/>
            <person name="Sarai C."/>
            <person name="Schaack S."/>
            <person name="Shirato S."/>
            <person name="Slamovits C.H."/>
            <person name="Spencer D.F."/>
            <person name="Suzuki S."/>
            <person name="Worden A.Z."/>
            <person name="Zauner S."/>
            <person name="Barry K."/>
            <person name="Bell C."/>
            <person name="Bharti A.K."/>
            <person name="Crow J.A."/>
            <person name="Grimwood J."/>
            <person name="Kramer R."/>
            <person name="Lindquist E."/>
            <person name="Lucas S."/>
            <person name="Salamov A."/>
            <person name="McFadden G.I."/>
            <person name="Lane C.E."/>
            <person name="Keeling P.J."/>
            <person name="Gray M.W."/>
            <person name="Grigoriev I.V."/>
            <person name="Archibald J.M."/>
        </authorList>
    </citation>
    <scope>NUCLEOTIDE SEQUENCE</scope>
    <source>
        <strain evidence="1 3">CCMP2712</strain>
    </source>
</reference>
<dbReference type="PaxDb" id="55529-EKX50123"/>
<dbReference type="AlphaFoldDB" id="L1JPX1"/>
<dbReference type="GeneID" id="17306977"/>
<organism evidence="1">
    <name type="scientific">Guillardia theta (strain CCMP2712)</name>
    <name type="common">Cryptophyte</name>
    <dbReference type="NCBI Taxonomy" id="905079"/>
    <lineage>
        <taxon>Eukaryota</taxon>
        <taxon>Cryptophyceae</taxon>
        <taxon>Pyrenomonadales</taxon>
        <taxon>Geminigeraceae</taxon>
        <taxon>Guillardia</taxon>
    </lineage>
</organism>
<reference evidence="2" key="3">
    <citation type="submission" date="2016-03" db="UniProtKB">
        <authorList>
            <consortium name="EnsemblProtists"/>
        </authorList>
    </citation>
    <scope>IDENTIFICATION</scope>
</reference>
<dbReference type="EMBL" id="JH992979">
    <property type="protein sequence ID" value="EKX50123.1"/>
    <property type="molecule type" value="Genomic_DNA"/>
</dbReference>
<gene>
    <name evidence="1" type="ORF">GUITHDRAFT_103937</name>
</gene>
<dbReference type="Proteomes" id="UP000011087">
    <property type="component" value="Unassembled WGS sequence"/>
</dbReference>
<dbReference type="RefSeq" id="XP_005837103.1">
    <property type="nucleotide sequence ID" value="XM_005837046.1"/>
</dbReference>
<reference evidence="3" key="2">
    <citation type="submission" date="2012-11" db="EMBL/GenBank/DDBJ databases">
        <authorList>
            <person name="Kuo A."/>
            <person name="Curtis B.A."/>
            <person name="Tanifuji G."/>
            <person name="Burki F."/>
            <person name="Gruber A."/>
            <person name="Irimia M."/>
            <person name="Maruyama S."/>
            <person name="Arias M.C."/>
            <person name="Ball S.G."/>
            <person name="Gile G.H."/>
            <person name="Hirakawa Y."/>
            <person name="Hopkins J.F."/>
            <person name="Rensing S.A."/>
            <person name="Schmutz J."/>
            <person name="Symeonidi A."/>
            <person name="Elias M."/>
            <person name="Eveleigh R.J."/>
            <person name="Herman E.K."/>
            <person name="Klute M.J."/>
            <person name="Nakayama T."/>
            <person name="Obornik M."/>
            <person name="Reyes-Prieto A."/>
            <person name="Armbrust E.V."/>
            <person name="Aves S.J."/>
            <person name="Beiko R.G."/>
            <person name="Coutinho P."/>
            <person name="Dacks J.B."/>
            <person name="Durnford D.G."/>
            <person name="Fast N.M."/>
            <person name="Green B.R."/>
            <person name="Grisdale C."/>
            <person name="Hempe F."/>
            <person name="Henrissat B."/>
            <person name="Hoppner M.P."/>
            <person name="Ishida K.-I."/>
            <person name="Kim E."/>
            <person name="Koreny L."/>
            <person name="Kroth P.G."/>
            <person name="Liu Y."/>
            <person name="Malik S.-B."/>
            <person name="Maier U.G."/>
            <person name="McRose D."/>
            <person name="Mock T."/>
            <person name="Neilson J.A."/>
            <person name="Onodera N.T."/>
            <person name="Poole A.M."/>
            <person name="Pritham E.J."/>
            <person name="Richards T.A."/>
            <person name="Rocap G."/>
            <person name="Roy S.W."/>
            <person name="Sarai C."/>
            <person name="Schaack S."/>
            <person name="Shirato S."/>
            <person name="Slamovits C.H."/>
            <person name="Spencer D.F."/>
            <person name="Suzuki S."/>
            <person name="Worden A.Z."/>
            <person name="Zauner S."/>
            <person name="Barry K."/>
            <person name="Bell C."/>
            <person name="Bharti A.K."/>
            <person name="Crow J.A."/>
            <person name="Grimwood J."/>
            <person name="Kramer R."/>
            <person name="Lindquist E."/>
            <person name="Lucas S."/>
            <person name="Salamov A."/>
            <person name="McFadden G.I."/>
            <person name="Lane C.E."/>
            <person name="Keeling P.J."/>
            <person name="Gray M.W."/>
            <person name="Grigoriev I.V."/>
            <person name="Archibald J.M."/>
        </authorList>
    </citation>
    <scope>NUCLEOTIDE SEQUENCE</scope>
    <source>
        <strain evidence="3">CCMP2712</strain>
    </source>
</reference>
<accession>L1JPX1</accession>
<name>L1JPX1_GUITC</name>
<evidence type="ECO:0000313" key="3">
    <source>
        <dbReference type="Proteomes" id="UP000011087"/>
    </source>
</evidence>
<evidence type="ECO:0000313" key="1">
    <source>
        <dbReference type="EMBL" id="EKX50123.1"/>
    </source>
</evidence>
<dbReference type="KEGG" id="gtt:GUITHDRAFT_103937"/>
<evidence type="ECO:0000313" key="2">
    <source>
        <dbReference type="EnsemblProtists" id="EKX50123"/>
    </source>
</evidence>
<sequence>MSYNLTHVDSCPAGDCVLPVDANISVSSLGVGNDVSVYVSIDLYPIYSVAGINPAIYHSNTQLKYTIIRVIFPYGFNVSNSVVNISGGGRFGEGVTGLEGITNRAGFIKIAPSSKGSLTIEPAVTDNVLVGTWFGSSDPCSSTSCTNMFEMMTYSDTDADVQSSDVRGTIQRIHFTISGVVNPLYTPGEIPGALQQRKVQFGIQIFDATDELRGTTKVPSYKMKFYNNRINDPQLNRMTHYWFSRTGNTAVILTRNKLSYVNLSLSTPLSSQLTSAQVTFKTVTGIPVGGSIFVKFPSTFKLPPFSNVLATVNGMKGANTSVSVKGTSFLRDSTSILLYRIQNAIGRKQEITLNITSVLTPSDTVSGPVQVESWNVMNVTLDYGTSNEVELRPQFLASVYPHCQMQQTWDEIMEGIRRGNQTHKSGGLGDLMILNKFEVWVCSLRDACAKHNISFCYVFDEQKKMFVPWGLADELMLV</sequence>
<dbReference type="HOGENOM" id="CLU_571693_0_0_1"/>
<keyword evidence="3" id="KW-1185">Reference proteome</keyword>
<protein>
    <submittedName>
        <fullName evidence="1 2">Uncharacterized protein</fullName>
    </submittedName>
</protein>
<dbReference type="EnsemblProtists" id="EKX50123">
    <property type="protein sequence ID" value="EKX50123"/>
    <property type="gene ID" value="GUITHDRAFT_103937"/>
</dbReference>
<proteinExistence type="predicted"/>
<dbReference type="OrthoDB" id="10664787at2759"/>